<dbReference type="InterPro" id="IPR024072">
    <property type="entry name" value="DHFR-like_dom_sf"/>
</dbReference>
<accession>A0A2N7S567</accession>
<name>A0A2N7S567_9MICC</name>
<dbReference type="OMA" id="LHRWMFE"/>
<proteinExistence type="predicted"/>
<dbReference type="Gene3D" id="3.40.430.10">
    <property type="entry name" value="Dihydrofolate Reductase, subunit A"/>
    <property type="match status" value="1"/>
</dbReference>
<dbReference type="GO" id="GO:0008703">
    <property type="term" value="F:5-amino-6-(5-phosphoribosylamino)uracil reductase activity"/>
    <property type="evidence" value="ECO:0007669"/>
    <property type="project" value="InterPro"/>
</dbReference>
<dbReference type="Proteomes" id="UP000235739">
    <property type="component" value="Unassembled WGS sequence"/>
</dbReference>
<sequence length="197" mass="21787">MGPVHCDVTVSLDGFCAGARQSMQHPLGDGGEDLHRWQFEQTEENATEIAAITEASAFVMGQNMFGPPSGDEQADWIGWWGDNPPYHSPVFVLTHHHKPTLCLEGGTSFQFITQGIEEALCQAQDAAGERPVAIAGGAQTIVQFLRAGLIDELRLHIAPIRLGQGEAITVEDIEMHMDRTNHRETTLATHVYYQRRR</sequence>
<dbReference type="Pfam" id="PF01872">
    <property type="entry name" value="RibD_C"/>
    <property type="match status" value="1"/>
</dbReference>
<protein>
    <submittedName>
        <fullName evidence="2">5-amino-6-(5-phosphoribosylamino)uracil reductase</fullName>
    </submittedName>
</protein>
<dbReference type="SUPFAM" id="SSF53597">
    <property type="entry name" value="Dihydrofolate reductase-like"/>
    <property type="match status" value="1"/>
</dbReference>
<dbReference type="GO" id="GO:0009231">
    <property type="term" value="P:riboflavin biosynthetic process"/>
    <property type="evidence" value="ECO:0007669"/>
    <property type="project" value="InterPro"/>
</dbReference>
<dbReference type="InterPro" id="IPR050765">
    <property type="entry name" value="Riboflavin_Biosynth_HTPR"/>
</dbReference>
<evidence type="ECO:0000259" key="1">
    <source>
        <dbReference type="Pfam" id="PF01872"/>
    </source>
</evidence>
<organism evidence="2 3">
    <name type="scientific">Glutamicibacter arilaitensis</name>
    <dbReference type="NCBI Taxonomy" id="256701"/>
    <lineage>
        <taxon>Bacteria</taxon>
        <taxon>Bacillati</taxon>
        <taxon>Actinomycetota</taxon>
        <taxon>Actinomycetes</taxon>
        <taxon>Micrococcales</taxon>
        <taxon>Micrococcaceae</taxon>
        <taxon>Glutamicibacter</taxon>
    </lineage>
</organism>
<dbReference type="PANTHER" id="PTHR38011:SF12">
    <property type="entry name" value="BIFUNCTIONAL DEAMINASE-REDUCTASE DOMAIN PROTEIN"/>
    <property type="match status" value="1"/>
</dbReference>
<gene>
    <name evidence="2" type="ORF">CIK84_06665</name>
</gene>
<evidence type="ECO:0000313" key="2">
    <source>
        <dbReference type="EMBL" id="PMQ21237.1"/>
    </source>
</evidence>
<dbReference type="GeneID" id="303184944"/>
<dbReference type="EMBL" id="PNQX01000001">
    <property type="protein sequence ID" value="PMQ21237.1"/>
    <property type="molecule type" value="Genomic_DNA"/>
</dbReference>
<feature type="domain" description="Bacterial bifunctional deaminase-reductase C-terminal" evidence="1">
    <location>
        <begin position="4"/>
        <end position="174"/>
    </location>
</feature>
<dbReference type="InterPro" id="IPR002734">
    <property type="entry name" value="RibDG_C"/>
</dbReference>
<dbReference type="AlphaFoldDB" id="A0A2N7S567"/>
<comment type="caution">
    <text evidence="2">The sequence shown here is derived from an EMBL/GenBank/DDBJ whole genome shotgun (WGS) entry which is preliminary data.</text>
</comment>
<dbReference type="RefSeq" id="WP_013348702.1">
    <property type="nucleotide sequence ID" value="NZ_JABUYH010000017.1"/>
</dbReference>
<reference evidence="2 3" key="1">
    <citation type="journal article" date="2017" name="Elife">
        <title>Extensive horizontal gene transfer in cheese-associated bacteria.</title>
        <authorList>
            <person name="Bonham K.S."/>
            <person name="Wolfe B.E."/>
            <person name="Dutton R.J."/>
        </authorList>
    </citation>
    <scope>NUCLEOTIDE SEQUENCE [LARGE SCALE GENOMIC DNA]</scope>
    <source>
        <strain evidence="2 3">JB182</strain>
    </source>
</reference>
<evidence type="ECO:0000313" key="3">
    <source>
        <dbReference type="Proteomes" id="UP000235739"/>
    </source>
</evidence>
<dbReference type="PANTHER" id="PTHR38011">
    <property type="entry name" value="DIHYDROFOLATE REDUCTASE FAMILY PROTEIN (AFU_ORTHOLOGUE AFUA_8G06820)"/>
    <property type="match status" value="1"/>
</dbReference>